<reference evidence="10 11" key="1">
    <citation type="submission" date="2020-07" db="EMBL/GenBank/DDBJ databases">
        <title>Genomic Encyclopedia of Type Strains, Phase IV (KMG-V): Genome sequencing to study the core and pangenomes of soil and plant-associated prokaryotes.</title>
        <authorList>
            <person name="Whitman W."/>
        </authorList>
    </citation>
    <scope>NUCLEOTIDE SEQUENCE [LARGE SCALE GENOMIC DNA]</scope>
    <source>
        <strain evidence="10 11">X4EP2</strain>
    </source>
</reference>
<feature type="transmembrane region" description="Helical" evidence="7">
    <location>
        <begin position="309"/>
        <end position="330"/>
    </location>
</feature>
<evidence type="ECO:0000256" key="7">
    <source>
        <dbReference type="SAM" id="Phobius"/>
    </source>
</evidence>
<feature type="transmembrane region" description="Helical" evidence="7">
    <location>
        <begin position="193"/>
        <end position="216"/>
    </location>
</feature>
<keyword evidence="7" id="KW-0472">Membrane</keyword>
<dbReference type="Pfam" id="PF16491">
    <property type="entry name" value="Peptidase_M48_N"/>
    <property type="match status" value="1"/>
</dbReference>
<evidence type="ECO:0000256" key="4">
    <source>
        <dbReference type="ARBA" id="ARBA00022801"/>
    </source>
</evidence>
<keyword evidence="7" id="KW-1133">Transmembrane helix</keyword>
<accession>A0A7Y9TGK3</accession>
<gene>
    <name evidence="10" type="ORF">HDF17_001137</name>
</gene>
<evidence type="ECO:0000256" key="1">
    <source>
        <dbReference type="ARBA" id="ARBA00001947"/>
    </source>
</evidence>
<evidence type="ECO:0000256" key="5">
    <source>
        <dbReference type="ARBA" id="ARBA00022833"/>
    </source>
</evidence>
<keyword evidence="6" id="KW-0482">Metalloprotease</keyword>
<keyword evidence="3" id="KW-0479">Metal-binding</keyword>
<keyword evidence="7" id="KW-0812">Transmembrane</keyword>
<keyword evidence="2 10" id="KW-0645">Protease</keyword>
<dbReference type="Pfam" id="PF01435">
    <property type="entry name" value="Peptidase_M48"/>
    <property type="match status" value="1"/>
</dbReference>
<comment type="cofactor">
    <cofactor evidence="1">
        <name>Zn(2+)</name>
        <dbReference type="ChEBI" id="CHEBI:29105"/>
    </cofactor>
</comment>
<dbReference type="EMBL" id="JACCCW010000001">
    <property type="protein sequence ID" value="NYF78850.1"/>
    <property type="molecule type" value="Genomic_DNA"/>
</dbReference>
<evidence type="ECO:0000256" key="3">
    <source>
        <dbReference type="ARBA" id="ARBA00022723"/>
    </source>
</evidence>
<dbReference type="Proteomes" id="UP000589520">
    <property type="component" value="Unassembled WGS sequence"/>
</dbReference>
<dbReference type="AlphaFoldDB" id="A0A7Y9TGK3"/>
<organism evidence="10 11">
    <name type="scientific">Granulicella arctica</name>
    <dbReference type="NCBI Taxonomy" id="940613"/>
    <lineage>
        <taxon>Bacteria</taxon>
        <taxon>Pseudomonadati</taxon>
        <taxon>Acidobacteriota</taxon>
        <taxon>Terriglobia</taxon>
        <taxon>Terriglobales</taxon>
        <taxon>Acidobacteriaceae</taxon>
        <taxon>Granulicella</taxon>
    </lineage>
</organism>
<dbReference type="GO" id="GO:0046872">
    <property type="term" value="F:metal ion binding"/>
    <property type="evidence" value="ECO:0007669"/>
    <property type="project" value="UniProtKB-KW"/>
</dbReference>
<keyword evidence="5" id="KW-0862">Zinc</keyword>
<evidence type="ECO:0000256" key="2">
    <source>
        <dbReference type="ARBA" id="ARBA00022670"/>
    </source>
</evidence>
<dbReference type="RefSeq" id="WP_348640794.1">
    <property type="nucleotide sequence ID" value="NZ_JACCCW010000001.1"/>
</dbReference>
<dbReference type="PANTHER" id="PTHR10120">
    <property type="entry name" value="CAAX PRENYL PROTEASE 1"/>
    <property type="match status" value="1"/>
</dbReference>
<comment type="caution">
    <text evidence="10">The sequence shown here is derived from an EMBL/GenBank/DDBJ whole genome shotgun (WGS) entry which is preliminary data.</text>
</comment>
<dbReference type="GO" id="GO:0004222">
    <property type="term" value="F:metalloendopeptidase activity"/>
    <property type="evidence" value="ECO:0007669"/>
    <property type="project" value="InterPro"/>
</dbReference>
<feature type="domain" description="CAAX prenyl protease 1 N-terminal" evidence="9">
    <location>
        <begin position="69"/>
        <end position="221"/>
    </location>
</feature>
<protein>
    <submittedName>
        <fullName evidence="10">Zn-dependent protease with chaperone function</fullName>
    </submittedName>
</protein>
<keyword evidence="4" id="KW-0378">Hydrolase</keyword>
<proteinExistence type="predicted"/>
<dbReference type="InterPro" id="IPR032456">
    <property type="entry name" value="Peptidase_M48_N"/>
</dbReference>
<feature type="transmembrane region" description="Helical" evidence="7">
    <location>
        <begin position="164"/>
        <end position="186"/>
    </location>
</feature>
<sequence length="456" mass="51210">MPSLAVGLRERMRVRDFLMLLHRLLLLVVLFGSVFCCCEGARAQGVVEATAGPQNRSAKGVYTLPPEKMKLAVALFRMRTLLHFAGAGWGILQLLLVLALGVAARLRDVAVRVTRNRWGQGFLFTLLLLAVLLVLDLPLAVYGHHLSLVYGLSVQGWASWLGDLGKSFVLDWLTTGLGVMLLFWLIGRSERRWWFWFWIPAMVSVVFGVFVSPIFIDPLFNHFEPLVTHDPALVVRLERVVARGPLTIPPERMFWMQASAKYTGLNAYVTGIGPSKRVVVWDTSIAKATPDEISYIFGHEMGHYVLHHIYRTLVFVGVLMLAAFWVGFHLARYLLRRYGARWGIASQHDWAALAVYLMVLATLTFVTEPLVNGYSRAQEHAADVYGQEAIHGIVADPQRTAAESFQVLGETSLDDPTPHPFVEWWSYSHPSIANRATFAAAYDPWGPDGHPRYFAK</sequence>
<keyword evidence="11" id="KW-1185">Reference proteome</keyword>
<name>A0A7Y9TGK3_9BACT</name>
<dbReference type="GO" id="GO:0006508">
    <property type="term" value="P:proteolysis"/>
    <property type="evidence" value="ECO:0007669"/>
    <property type="project" value="UniProtKB-KW"/>
</dbReference>
<evidence type="ECO:0000259" key="9">
    <source>
        <dbReference type="Pfam" id="PF16491"/>
    </source>
</evidence>
<dbReference type="InterPro" id="IPR001915">
    <property type="entry name" value="Peptidase_M48"/>
</dbReference>
<feature type="transmembrane region" description="Helical" evidence="7">
    <location>
        <begin position="350"/>
        <end position="367"/>
    </location>
</feature>
<feature type="transmembrane region" description="Helical" evidence="7">
    <location>
        <begin position="81"/>
        <end position="102"/>
    </location>
</feature>
<feature type="transmembrane region" description="Helical" evidence="7">
    <location>
        <begin position="122"/>
        <end position="144"/>
    </location>
</feature>
<evidence type="ECO:0000313" key="10">
    <source>
        <dbReference type="EMBL" id="NYF78850.1"/>
    </source>
</evidence>
<evidence type="ECO:0000259" key="8">
    <source>
        <dbReference type="Pfam" id="PF01435"/>
    </source>
</evidence>
<evidence type="ECO:0000313" key="11">
    <source>
        <dbReference type="Proteomes" id="UP000589520"/>
    </source>
</evidence>
<evidence type="ECO:0000256" key="6">
    <source>
        <dbReference type="ARBA" id="ARBA00023049"/>
    </source>
</evidence>
<dbReference type="Gene3D" id="3.30.2010.10">
    <property type="entry name" value="Metalloproteases ('zincins'), catalytic domain"/>
    <property type="match status" value="1"/>
</dbReference>
<feature type="domain" description="Peptidase M48" evidence="8">
    <location>
        <begin position="246"/>
        <end position="437"/>
    </location>
</feature>